<evidence type="ECO:0000313" key="3">
    <source>
        <dbReference type="Proteomes" id="UP001549320"/>
    </source>
</evidence>
<accession>A0ABV2Q5N4</accession>
<sequence>MSGKIKPSPVAPRPLDGVRVVDVSTVLMGPLATQIFGDYGADVVKVEPPEGDVARHAGTCKVPAMGSMYLATGRNKRSIVLDVKDPQGKQAVLDLCRSADVFIHNVRPEGMRRAGLDYEDLRAINPRLIYVALVGFGSGGCYANRPAFDDIIQGATGLAGLFFEQGLDQPIFVPWNAADRLTGTTAVHATLAALLLRARTGEGQFLEVPMFETVAQMVLGDHLGGLAYEPQEGPAGYARLLSPGRKPYRTADGFIVVTPYNDKQFSALFELLEIPEATRRLPIFASLEVRQKNWPAIYELLSNAFLGKSAKEWAGLLSNAAIPAAVVSTMSDLVADPHLEQVKLFELSDHPTVGRIRQMRPSTRWSHADVSIWRHAPSIGEHSVEILQELGYGAEKIDAMLKAGITKTADAEVL</sequence>
<dbReference type="InterPro" id="IPR003673">
    <property type="entry name" value="CoA-Trfase_fam_III"/>
</dbReference>
<dbReference type="RefSeq" id="WP_354441661.1">
    <property type="nucleotide sequence ID" value="NZ_JBEPSH010000002.1"/>
</dbReference>
<keyword evidence="1" id="KW-0808">Transferase</keyword>
<dbReference type="Gene3D" id="3.40.50.10540">
    <property type="entry name" value="Crotonobetainyl-coa:carnitine coa-transferase, domain 1"/>
    <property type="match status" value="1"/>
</dbReference>
<keyword evidence="3" id="KW-1185">Reference proteome</keyword>
<dbReference type="EMBL" id="JBEPSH010000002">
    <property type="protein sequence ID" value="MET4575892.1"/>
    <property type="molecule type" value="Genomic_DNA"/>
</dbReference>
<dbReference type="Gene3D" id="3.30.1540.10">
    <property type="entry name" value="formyl-coa transferase, domain 3"/>
    <property type="match status" value="1"/>
</dbReference>
<dbReference type="InterPro" id="IPR050483">
    <property type="entry name" value="CoA-transferase_III_domain"/>
</dbReference>
<dbReference type="SUPFAM" id="SSF89796">
    <property type="entry name" value="CoA-transferase family III (CaiB/BaiF)"/>
    <property type="match status" value="1"/>
</dbReference>
<name>A0ABV2Q5N4_9BURK</name>
<comment type="caution">
    <text evidence="2">The sequence shown here is derived from an EMBL/GenBank/DDBJ whole genome shotgun (WGS) entry which is preliminary data.</text>
</comment>
<gene>
    <name evidence="2" type="ORF">ABIE13_000992</name>
</gene>
<proteinExistence type="predicted"/>
<dbReference type="Pfam" id="PF02515">
    <property type="entry name" value="CoA_transf_3"/>
    <property type="match status" value="1"/>
</dbReference>
<dbReference type="Proteomes" id="UP001549320">
    <property type="component" value="Unassembled WGS sequence"/>
</dbReference>
<dbReference type="PANTHER" id="PTHR48207:SF4">
    <property type="entry name" value="BLL6097 PROTEIN"/>
    <property type="match status" value="1"/>
</dbReference>
<dbReference type="InterPro" id="IPR044855">
    <property type="entry name" value="CoA-Trfase_III_dom3_sf"/>
</dbReference>
<evidence type="ECO:0000313" key="2">
    <source>
        <dbReference type="EMBL" id="MET4575892.1"/>
    </source>
</evidence>
<reference evidence="2 3" key="1">
    <citation type="submission" date="2024-06" db="EMBL/GenBank/DDBJ databases">
        <title>Sorghum-associated microbial communities from plants grown in Nebraska, USA.</title>
        <authorList>
            <person name="Schachtman D."/>
        </authorList>
    </citation>
    <scope>NUCLEOTIDE SEQUENCE [LARGE SCALE GENOMIC DNA]</scope>
    <source>
        <strain evidence="2 3">2709</strain>
    </source>
</reference>
<dbReference type="PANTHER" id="PTHR48207">
    <property type="entry name" value="SUCCINATE--HYDROXYMETHYLGLUTARATE COA-TRANSFERASE"/>
    <property type="match status" value="1"/>
</dbReference>
<dbReference type="InterPro" id="IPR023606">
    <property type="entry name" value="CoA-Trfase_III_dom_1_sf"/>
</dbReference>
<organism evidence="2 3">
    <name type="scientific">Ottowia thiooxydans</name>
    <dbReference type="NCBI Taxonomy" id="219182"/>
    <lineage>
        <taxon>Bacteria</taxon>
        <taxon>Pseudomonadati</taxon>
        <taxon>Pseudomonadota</taxon>
        <taxon>Betaproteobacteria</taxon>
        <taxon>Burkholderiales</taxon>
        <taxon>Comamonadaceae</taxon>
        <taxon>Ottowia</taxon>
    </lineage>
</organism>
<evidence type="ECO:0000256" key="1">
    <source>
        <dbReference type="ARBA" id="ARBA00022679"/>
    </source>
</evidence>
<protein>
    <submittedName>
        <fullName evidence="2">Crotonobetainyl-CoA:carnitine CoA-transferase CaiB-like acyl-CoA transferase</fullName>
    </submittedName>
</protein>